<organism evidence="2 3">
    <name type="scientific">Dermabacter vaginalis</name>
    <dbReference type="NCBI Taxonomy" id="1630135"/>
    <lineage>
        <taxon>Bacteria</taxon>
        <taxon>Bacillati</taxon>
        <taxon>Actinomycetota</taxon>
        <taxon>Actinomycetes</taxon>
        <taxon>Micrococcales</taxon>
        <taxon>Dermabacteraceae</taxon>
        <taxon>Dermabacter</taxon>
    </lineage>
</organism>
<evidence type="ECO:0000313" key="3">
    <source>
        <dbReference type="Proteomes" id="UP000092596"/>
    </source>
</evidence>
<reference evidence="2 3" key="1">
    <citation type="submission" date="2015-06" db="EMBL/GenBank/DDBJ databases">
        <title>Investigation of pathophysiology for high-risk pregnancy and development of treatment modality based on it.</title>
        <authorList>
            <person name="Kim B.-C."/>
            <person name="Lim S."/>
        </authorList>
    </citation>
    <scope>NUCLEOTIDE SEQUENCE [LARGE SCALE GENOMIC DNA]</scope>
    <source>
        <strain evidence="2 3">AD1-86</strain>
    </source>
</reference>
<feature type="region of interest" description="Disordered" evidence="1">
    <location>
        <begin position="1"/>
        <end position="39"/>
    </location>
</feature>
<name>A0A1B0ZG57_9MICO</name>
<dbReference type="EMBL" id="CP012117">
    <property type="protein sequence ID" value="ANP26945.1"/>
    <property type="molecule type" value="Genomic_DNA"/>
</dbReference>
<dbReference type="AlphaFoldDB" id="A0A1B0ZG57"/>
<dbReference type="Proteomes" id="UP000092596">
    <property type="component" value="Chromosome"/>
</dbReference>
<evidence type="ECO:0000256" key="1">
    <source>
        <dbReference type="SAM" id="MobiDB-lite"/>
    </source>
</evidence>
<accession>A0A1B0ZG57</accession>
<dbReference type="STRING" id="1630135.DAD186_03880"/>
<evidence type="ECO:0000313" key="2">
    <source>
        <dbReference type="EMBL" id="ANP26945.1"/>
    </source>
</evidence>
<protein>
    <submittedName>
        <fullName evidence="2">Uncharacterized protein</fullName>
    </submittedName>
</protein>
<sequence length="39" mass="3936">MISAPTPPGGVGGEIPSDDALHPSRSFPLSAAFSPTKKD</sequence>
<proteinExistence type="predicted"/>
<dbReference type="KEGG" id="dva:DAD186_03880"/>
<gene>
    <name evidence="2" type="ORF">DAD186_03880</name>
</gene>